<accession>A0ABX8XD01</accession>
<reference evidence="1 2" key="1">
    <citation type="submission" date="2021-08" db="EMBL/GenBank/DDBJ databases">
        <title>Shewanella putrefaciens YZ-J, complete genome.</title>
        <authorList>
            <person name="Yi Z."/>
        </authorList>
    </citation>
    <scope>NUCLEOTIDE SEQUENCE [LARGE SCALE GENOMIC DNA]</scope>
    <source>
        <strain evidence="1 2">YZ-J</strain>
    </source>
</reference>
<keyword evidence="2" id="KW-1185">Reference proteome</keyword>
<dbReference type="RefSeq" id="WP_025007880.1">
    <property type="nucleotide sequence ID" value="NZ_BMPK01000004.1"/>
</dbReference>
<protein>
    <submittedName>
        <fullName evidence="1">DUF4868 domain-containing protein</fullName>
    </submittedName>
</protein>
<sequence>MTDFTDWREFDYQQAAVQLWVFKKSTTDKRFKAWHVRTDVRIETLFRDAIVDIVSKTTEKLDYSPISQNNENSCLVHALESSEGLLALLAAVDLPEADNIDAELKHLKGAAGYLVKFQHDDNTVYAVRKTAPTWKPKVRNTVINAIFHNGELSVTPEETFSFDSFFDFFCINETVFVKSKRAYESTMSEKSAYKKNFDDLVVEPTFNSIFSDIEPLKAYVGTNSMQLRRITVIQSKALYLRPNFPQKLQEINGKRNFGLNFDDNGKLIVCKDTAKTVLQVLLDHRLLSEITDTIYDVPDAEVV</sequence>
<dbReference type="GeneID" id="67442264"/>
<dbReference type="Pfam" id="PF16162">
    <property type="entry name" value="KwaB"/>
    <property type="match status" value="1"/>
</dbReference>
<evidence type="ECO:0000313" key="2">
    <source>
        <dbReference type="Proteomes" id="UP000827084"/>
    </source>
</evidence>
<evidence type="ECO:0000313" key="1">
    <source>
        <dbReference type="EMBL" id="QYX73472.1"/>
    </source>
</evidence>
<gene>
    <name evidence="1" type="ORF">K3G22_03355</name>
</gene>
<dbReference type="InterPro" id="IPR032359">
    <property type="entry name" value="KwaB-like"/>
</dbReference>
<name>A0ABX8XD01_SHEPU</name>
<proteinExistence type="predicted"/>
<dbReference type="EMBL" id="CP080635">
    <property type="protein sequence ID" value="QYX73472.1"/>
    <property type="molecule type" value="Genomic_DNA"/>
</dbReference>
<dbReference type="Proteomes" id="UP000827084">
    <property type="component" value="Chromosome"/>
</dbReference>
<organism evidence="1 2">
    <name type="scientific">Shewanella putrefaciens</name>
    <name type="common">Pseudomonas putrefaciens</name>
    <dbReference type="NCBI Taxonomy" id="24"/>
    <lineage>
        <taxon>Bacteria</taxon>
        <taxon>Pseudomonadati</taxon>
        <taxon>Pseudomonadota</taxon>
        <taxon>Gammaproteobacteria</taxon>
        <taxon>Alteromonadales</taxon>
        <taxon>Shewanellaceae</taxon>
        <taxon>Shewanella</taxon>
    </lineage>
</organism>